<keyword evidence="2" id="KW-1185">Reference proteome</keyword>
<keyword evidence="1" id="KW-0436">Ligase</keyword>
<proteinExistence type="predicted"/>
<dbReference type="RefSeq" id="WP_328986611.1">
    <property type="nucleotide sequence ID" value="NZ_CP121472.1"/>
</dbReference>
<gene>
    <name evidence="1" type="ORF">Thiowin_01000</name>
</gene>
<dbReference type="Proteomes" id="UP001432180">
    <property type="component" value="Chromosome"/>
</dbReference>
<sequence>MDFKHHPSTDFRPLEALSRDHAAEEIEALREGIRHHDYLYYVKAEPAISDAV</sequence>
<evidence type="ECO:0000313" key="1">
    <source>
        <dbReference type="EMBL" id="WPL16067.1"/>
    </source>
</evidence>
<name>A0ABZ0S4T9_9GAMM</name>
<dbReference type="Gene3D" id="1.10.287.610">
    <property type="entry name" value="Helix hairpin bin"/>
    <property type="match status" value="1"/>
</dbReference>
<dbReference type="EMBL" id="CP121472">
    <property type="protein sequence ID" value="WPL16067.1"/>
    <property type="molecule type" value="Genomic_DNA"/>
</dbReference>
<accession>A0ABZ0S4T9</accession>
<organism evidence="1 2">
    <name type="scientific">Thiorhodovibrio winogradskyi</name>
    <dbReference type="NCBI Taxonomy" id="77007"/>
    <lineage>
        <taxon>Bacteria</taxon>
        <taxon>Pseudomonadati</taxon>
        <taxon>Pseudomonadota</taxon>
        <taxon>Gammaproteobacteria</taxon>
        <taxon>Chromatiales</taxon>
        <taxon>Chromatiaceae</taxon>
        <taxon>Thiorhodovibrio</taxon>
    </lineage>
</organism>
<reference evidence="1 2" key="1">
    <citation type="journal article" date="2023" name="Microorganisms">
        <title>Thiorhodovibrio frisius and Trv. litoralis spp. nov., Two Novel Members from a Clade of Fastidious Purple Sulfur Bacteria That Exhibit Unique Red-Shifted Light-Harvesting Capabilities.</title>
        <authorList>
            <person name="Methner A."/>
            <person name="Kuzyk S.B."/>
            <person name="Petersen J."/>
            <person name="Bauer S."/>
            <person name="Brinkmann H."/>
            <person name="Sichau K."/>
            <person name="Wanner G."/>
            <person name="Wolf J."/>
            <person name="Neumann-Schaal M."/>
            <person name="Henke P."/>
            <person name="Tank M."/>
            <person name="Sproer C."/>
            <person name="Bunk B."/>
            <person name="Overmann J."/>
        </authorList>
    </citation>
    <scope>NUCLEOTIDE SEQUENCE [LARGE SCALE GENOMIC DNA]</scope>
    <source>
        <strain evidence="1 2">DSM 6702</strain>
    </source>
</reference>
<evidence type="ECO:0000313" key="2">
    <source>
        <dbReference type="Proteomes" id="UP001432180"/>
    </source>
</evidence>
<protein>
    <submittedName>
        <fullName evidence="1">NAD-dependent DNA ligase LigA</fullName>
    </submittedName>
</protein>
<dbReference type="GO" id="GO:0016874">
    <property type="term" value="F:ligase activity"/>
    <property type="evidence" value="ECO:0007669"/>
    <property type="project" value="UniProtKB-KW"/>
</dbReference>
<dbReference type="SUPFAM" id="SSF56091">
    <property type="entry name" value="DNA ligase/mRNA capping enzyme, catalytic domain"/>
    <property type="match status" value="1"/>
</dbReference>